<feature type="non-terminal residue" evidence="1">
    <location>
        <position position="1"/>
    </location>
</feature>
<keyword evidence="2" id="KW-1185">Reference proteome</keyword>
<protein>
    <submittedName>
        <fullName evidence="1">Uncharacterized protein</fullName>
    </submittedName>
</protein>
<proteinExistence type="predicted"/>
<accession>A0ABV0P088</accession>
<comment type="caution">
    <text evidence="1">The sequence shown here is derived from an EMBL/GenBank/DDBJ whole genome shotgun (WGS) entry which is preliminary data.</text>
</comment>
<dbReference type="Proteomes" id="UP001476798">
    <property type="component" value="Unassembled WGS sequence"/>
</dbReference>
<sequence>LYRYITADLHKQVILVLNKADLCPPPLVIAWKHYMTSQFPHLEIVCFTSHPGQSYNTVDLSSWEQKIHRDAVAERLELHDEGAESVLVEHQSDSALEMSNQELYKDGVLTLGCI</sequence>
<dbReference type="InterPro" id="IPR027417">
    <property type="entry name" value="P-loop_NTPase"/>
</dbReference>
<evidence type="ECO:0000313" key="2">
    <source>
        <dbReference type="Proteomes" id="UP001476798"/>
    </source>
</evidence>
<dbReference type="EMBL" id="JAHRIO010057467">
    <property type="protein sequence ID" value="MEQ2176985.1"/>
    <property type="molecule type" value="Genomic_DNA"/>
</dbReference>
<dbReference type="Gene3D" id="3.40.50.300">
    <property type="entry name" value="P-loop containing nucleotide triphosphate hydrolases"/>
    <property type="match status" value="1"/>
</dbReference>
<organism evidence="1 2">
    <name type="scientific">Goodea atripinnis</name>
    <dbReference type="NCBI Taxonomy" id="208336"/>
    <lineage>
        <taxon>Eukaryota</taxon>
        <taxon>Metazoa</taxon>
        <taxon>Chordata</taxon>
        <taxon>Craniata</taxon>
        <taxon>Vertebrata</taxon>
        <taxon>Euteleostomi</taxon>
        <taxon>Actinopterygii</taxon>
        <taxon>Neopterygii</taxon>
        <taxon>Teleostei</taxon>
        <taxon>Neoteleostei</taxon>
        <taxon>Acanthomorphata</taxon>
        <taxon>Ovalentaria</taxon>
        <taxon>Atherinomorphae</taxon>
        <taxon>Cyprinodontiformes</taxon>
        <taxon>Goodeidae</taxon>
        <taxon>Goodea</taxon>
    </lineage>
</organism>
<name>A0ABV0P088_9TELE</name>
<feature type="non-terminal residue" evidence="1">
    <location>
        <position position="114"/>
    </location>
</feature>
<evidence type="ECO:0000313" key="1">
    <source>
        <dbReference type="EMBL" id="MEQ2176985.1"/>
    </source>
</evidence>
<gene>
    <name evidence="1" type="ORF">GOODEAATRI_033822</name>
</gene>
<reference evidence="1 2" key="1">
    <citation type="submission" date="2021-06" db="EMBL/GenBank/DDBJ databases">
        <authorList>
            <person name="Palmer J.M."/>
        </authorList>
    </citation>
    <scope>NUCLEOTIDE SEQUENCE [LARGE SCALE GENOMIC DNA]</scope>
    <source>
        <strain evidence="1 2">GA_2019</strain>
        <tissue evidence="1">Muscle</tissue>
    </source>
</reference>